<evidence type="ECO:0000313" key="3">
    <source>
        <dbReference type="Proteomes" id="UP001597361"/>
    </source>
</evidence>
<dbReference type="GO" id="GO:0016787">
    <property type="term" value="F:hydrolase activity"/>
    <property type="evidence" value="ECO:0007669"/>
    <property type="project" value="UniProtKB-KW"/>
</dbReference>
<reference evidence="3" key="1">
    <citation type="journal article" date="2019" name="Int. J. Syst. Evol. Microbiol.">
        <title>The Global Catalogue of Microorganisms (GCM) 10K type strain sequencing project: providing services to taxonomists for standard genome sequencing and annotation.</title>
        <authorList>
            <consortium name="The Broad Institute Genomics Platform"/>
            <consortium name="The Broad Institute Genome Sequencing Center for Infectious Disease"/>
            <person name="Wu L."/>
            <person name="Ma J."/>
        </authorList>
    </citation>
    <scope>NUCLEOTIDE SEQUENCE [LARGE SCALE GENOMIC DNA]</scope>
    <source>
        <strain evidence="3">CGMCC 1.15180</strain>
    </source>
</reference>
<evidence type="ECO:0000313" key="2">
    <source>
        <dbReference type="EMBL" id="MFD2034027.1"/>
    </source>
</evidence>
<feature type="domain" description="Peptidase S9 prolyl oligopeptidase catalytic" evidence="1">
    <location>
        <begin position="141"/>
        <end position="325"/>
    </location>
</feature>
<dbReference type="Gene3D" id="3.40.50.1820">
    <property type="entry name" value="alpha/beta hydrolase"/>
    <property type="match status" value="1"/>
</dbReference>
<dbReference type="InterPro" id="IPR001375">
    <property type="entry name" value="Peptidase_S9_cat"/>
</dbReference>
<accession>A0ABW4VI63</accession>
<comment type="caution">
    <text evidence="2">The sequence shown here is derived from an EMBL/GenBank/DDBJ whole genome shotgun (WGS) entry which is preliminary data.</text>
</comment>
<gene>
    <name evidence="2" type="ORF">ACFSKL_04450</name>
</gene>
<dbReference type="RefSeq" id="WP_376883851.1">
    <property type="nucleotide sequence ID" value="NZ_JBHUHR010000015.1"/>
</dbReference>
<proteinExistence type="predicted"/>
<dbReference type="Proteomes" id="UP001597361">
    <property type="component" value="Unassembled WGS sequence"/>
</dbReference>
<dbReference type="EMBL" id="JBHUHR010000015">
    <property type="protein sequence ID" value="MFD2034027.1"/>
    <property type="molecule type" value="Genomic_DNA"/>
</dbReference>
<dbReference type="SUPFAM" id="SSF53474">
    <property type="entry name" value="alpha/beta-Hydrolases"/>
    <property type="match status" value="1"/>
</dbReference>
<evidence type="ECO:0000259" key="1">
    <source>
        <dbReference type="Pfam" id="PF00326"/>
    </source>
</evidence>
<organism evidence="2 3">
    <name type="scientific">Belliella marina</name>
    <dbReference type="NCBI Taxonomy" id="1644146"/>
    <lineage>
        <taxon>Bacteria</taxon>
        <taxon>Pseudomonadati</taxon>
        <taxon>Bacteroidota</taxon>
        <taxon>Cytophagia</taxon>
        <taxon>Cytophagales</taxon>
        <taxon>Cyclobacteriaceae</taxon>
        <taxon>Belliella</taxon>
    </lineage>
</organism>
<dbReference type="EC" id="3.4.-.-" evidence="2"/>
<name>A0ABW4VI63_9BACT</name>
<dbReference type="Pfam" id="PF00326">
    <property type="entry name" value="Peptidase_S9"/>
    <property type="match status" value="1"/>
</dbReference>
<protein>
    <submittedName>
        <fullName evidence="2">Alpha/beta hydrolase family protein</fullName>
        <ecNumber evidence="2">3.4.-.-</ecNumber>
    </submittedName>
</protein>
<keyword evidence="3" id="KW-1185">Reference proteome</keyword>
<sequence>MKYILTFFYCIIVAQVFGQIKSPEDFGFRHFEYMFNGDKVDILVKSKKGEEGIKKPIFFFCQGSLPQPLIKFDEHGTYGVFPFNTDSLSNKFHIVIVSKPYIPIISNVNDLGENFSYQDSLGQFPKSYSERNLPEYYVSRNLKIIKYLQKKDWVSKKQLVVAGHSEGSTIALLMTYKSRLITHLIYSAGNPFGRMMSIIQQSREFETDTDSISYGEKQIKFWQEVVENKNNMDASKGDPYKTTFDFSKSLITNFEKINIPSLVCYGTKDWSAPFNDFLRVDMIRKGKNNYTFQAYIGTEHNYFPLTSDNKPNHDVYNWDKVVNDWLKWLEKN</sequence>
<keyword evidence="2" id="KW-0378">Hydrolase</keyword>
<dbReference type="InterPro" id="IPR029058">
    <property type="entry name" value="AB_hydrolase_fold"/>
</dbReference>